<gene>
    <name evidence="1" type="ORF">DBRI1063_LOCUS5769</name>
</gene>
<dbReference type="PANTHER" id="PTHR13061:SF29">
    <property type="entry name" value="GAMMA CARBONIC ANHYDRASE-LIKE 1, MITOCHONDRIAL-RELATED"/>
    <property type="match status" value="1"/>
</dbReference>
<dbReference type="InterPro" id="IPR011004">
    <property type="entry name" value="Trimer_LpxA-like_sf"/>
</dbReference>
<proteinExistence type="predicted"/>
<dbReference type="Gene3D" id="2.160.10.10">
    <property type="entry name" value="Hexapeptide repeat proteins"/>
    <property type="match status" value="1"/>
</dbReference>
<name>A0A6U3QAK0_9STRA</name>
<evidence type="ECO:0008006" key="2">
    <source>
        <dbReference type="Google" id="ProtNLM"/>
    </source>
</evidence>
<dbReference type="InterPro" id="IPR050484">
    <property type="entry name" value="Transf_Hexapept/Carb_Anhydrase"/>
</dbReference>
<organism evidence="1">
    <name type="scientific">Ditylum brightwellii</name>
    <dbReference type="NCBI Taxonomy" id="49249"/>
    <lineage>
        <taxon>Eukaryota</taxon>
        <taxon>Sar</taxon>
        <taxon>Stramenopiles</taxon>
        <taxon>Ochrophyta</taxon>
        <taxon>Bacillariophyta</taxon>
        <taxon>Mediophyceae</taxon>
        <taxon>Lithodesmiophycidae</taxon>
        <taxon>Lithodesmiales</taxon>
        <taxon>Lithodesmiaceae</taxon>
        <taxon>Ditylum</taxon>
    </lineage>
</organism>
<sequence>MSSSTLKATVGRGLREAGAALKNASGIEIFTRHRPNMMFWGVKPFKTNDTFIAPSASVIGNVTNWDESSVWYGAVVRADAHPITIGFSSNIQDRAVLNTLPSSVKGLQSGFPPVCHVGHYVSVGAGSVLVSCRVEDLVDIGEKCTIMEGALVESNVILEPGTVVPAYARIPSGQRWGGNPAQFIANLNADEKAAIETKAEEIHQQAREHNVEFLPYGNTYVHLEELEKKGVDAIQG</sequence>
<dbReference type="SUPFAM" id="SSF51161">
    <property type="entry name" value="Trimeric LpxA-like enzymes"/>
    <property type="match status" value="1"/>
</dbReference>
<evidence type="ECO:0000313" key="1">
    <source>
        <dbReference type="EMBL" id="CAD9320100.1"/>
    </source>
</evidence>
<protein>
    <recommendedName>
        <fullName evidence="2">Gamma carbonic anhydrase</fullName>
    </recommendedName>
</protein>
<accession>A0A6U3QAK0</accession>
<dbReference type="EMBL" id="HBGN01008980">
    <property type="protein sequence ID" value="CAD9320100.1"/>
    <property type="molecule type" value="Transcribed_RNA"/>
</dbReference>
<dbReference type="PANTHER" id="PTHR13061">
    <property type="entry name" value="DYNACTIN SUBUNIT P25"/>
    <property type="match status" value="1"/>
</dbReference>
<dbReference type="InterPro" id="IPR047324">
    <property type="entry name" value="LbH_gamma_CA-like"/>
</dbReference>
<reference evidence="1" key="1">
    <citation type="submission" date="2021-01" db="EMBL/GenBank/DDBJ databases">
        <authorList>
            <person name="Corre E."/>
            <person name="Pelletier E."/>
            <person name="Niang G."/>
            <person name="Scheremetjew M."/>
            <person name="Finn R."/>
            <person name="Kale V."/>
            <person name="Holt S."/>
            <person name="Cochrane G."/>
            <person name="Meng A."/>
            <person name="Brown T."/>
            <person name="Cohen L."/>
        </authorList>
    </citation>
    <scope>NUCLEOTIDE SEQUENCE</scope>
    <source>
        <strain evidence="1">Pop2</strain>
    </source>
</reference>
<dbReference type="AlphaFoldDB" id="A0A6U3QAK0"/>
<dbReference type="CDD" id="cd04645">
    <property type="entry name" value="LbH_gamma_CA_like"/>
    <property type="match status" value="1"/>
</dbReference>